<evidence type="ECO:0000313" key="1">
    <source>
        <dbReference type="EMBL" id="KAF2432409.1"/>
    </source>
</evidence>
<dbReference type="Proteomes" id="UP000800235">
    <property type="component" value="Unassembled WGS sequence"/>
</dbReference>
<evidence type="ECO:0000313" key="2">
    <source>
        <dbReference type="Proteomes" id="UP000800235"/>
    </source>
</evidence>
<dbReference type="AlphaFoldDB" id="A0A9P4TZE1"/>
<name>A0A9P4TZE1_9PEZI</name>
<protein>
    <submittedName>
        <fullName evidence="1">Uncharacterized protein</fullName>
    </submittedName>
</protein>
<gene>
    <name evidence="1" type="ORF">EJ08DRAFT_695519</name>
</gene>
<sequence>MEDKDWPPQEIPIPTWASNCQIPHKSPWAKHCQYCRQYNITSVFPRTWEELENCECICHKVNRPPFGEDATRGTTPKNPTVARLKKNKHVRRLTRRIGERSPIRSTPGPSGNNNIGPFVPLSVIVATGIDIQDPTLSWDNPELSFVQGDDEATGFDTRDPTLSNGSSELSFMQGDDEAITRRRLNRRTLWSAEWEILMQQFNGLWYGNPAEAGAEEDRAESNFDVDDLEDCIAEEREKQSERGRQIKRSEEGK</sequence>
<organism evidence="1 2">
    <name type="scientific">Tothia fuscella</name>
    <dbReference type="NCBI Taxonomy" id="1048955"/>
    <lineage>
        <taxon>Eukaryota</taxon>
        <taxon>Fungi</taxon>
        <taxon>Dikarya</taxon>
        <taxon>Ascomycota</taxon>
        <taxon>Pezizomycotina</taxon>
        <taxon>Dothideomycetes</taxon>
        <taxon>Pleosporomycetidae</taxon>
        <taxon>Venturiales</taxon>
        <taxon>Cylindrosympodiaceae</taxon>
        <taxon>Tothia</taxon>
    </lineage>
</organism>
<comment type="caution">
    <text evidence="1">The sequence shown here is derived from an EMBL/GenBank/DDBJ whole genome shotgun (WGS) entry which is preliminary data.</text>
</comment>
<reference evidence="1" key="1">
    <citation type="journal article" date="2020" name="Stud. Mycol.">
        <title>101 Dothideomycetes genomes: a test case for predicting lifestyles and emergence of pathogens.</title>
        <authorList>
            <person name="Haridas S."/>
            <person name="Albert R."/>
            <person name="Binder M."/>
            <person name="Bloem J."/>
            <person name="Labutti K."/>
            <person name="Salamov A."/>
            <person name="Andreopoulos B."/>
            <person name="Baker S."/>
            <person name="Barry K."/>
            <person name="Bills G."/>
            <person name="Bluhm B."/>
            <person name="Cannon C."/>
            <person name="Castanera R."/>
            <person name="Culley D."/>
            <person name="Daum C."/>
            <person name="Ezra D."/>
            <person name="Gonzalez J."/>
            <person name="Henrissat B."/>
            <person name="Kuo A."/>
            <person name="Liang C."/>
            <person name="Lipzen A."/>
            <person name="Lutzoni F."/>
            <person name="Magnuson J."/>
            <person name="Mondo S."/>
            <person name="Nolan M."/>
            <person name="Ohm R."/>
            <person name="Pangilinan J."/>
            <person name="Park H.-J."/>
            <person name="Ramirez L."/>
            <person name="Alfaro M."/>
            <person name="Sun H."/>
            <person name="Tritt A."/>
            <person name="Yoshinaga Y."/>
            <person name="Zwiers L.-H."/>
            <person name="Turgeon B."/>
            <person name="Goodwin S."/>
            <person name="Spatafora J."/>
            <person name="Crous P."/>
            <person name="Grigoriev I."/>
        </authorList>
    </citation>
    <scope>NUCLEOTIDE SEQUENCE</scope>
    <source>
        <strain evidence="1">CBS 130266</strain>
    </source>
</reference>
<dbReference type="EMBL" id="MU007026">
    <property type="protein sequence ID" value="KAF2432409.1"/>
    <property type="molecule type" value="Genomic_DNA"/>
</dbReference>
<keyword evidence="2" id="KW-1185">Reference proteome</keyword>
<accession>A0A9P4TZE1</accession>
<proteinExistence type="predicted"/>